<dbReference type="InterPro" id="IPR029058">
    <property type="entry name" value="AB_hydrolase_fold"/>
</dbReference>
<dbReference type="OrthoDB" id="5241256at2"/>
<dbReference type="AlphaFoldDB" id="A0A378YPQ1"/>
<reference evidence="3 4" key="1">
    <citation type="submission" date="2018-06" db="EMBL/GenBank/DDBJ databases">
        <authorList>
            <consortium name="Pathogen Informatics"/>
            <person name="Doyle S."/>
        </authorList>
    </citation>
    <scope>NUCLEOTIDE SEQUENCE [LARGE SCALE GENOMIC DNA]</scope>
    <source>
        <strain evidence="3 4">NCTC1934</strain>
    </source>
</reference>
<dbReference type="STRING" id="1406858.GCA_000710895_05327"/>
<dbReference type="EC" id="3.7.1.8" evidence="3"/>
<dbReference type="EMBL" id="UGRY01000002">
    <property type="protein sequence ID" value="SUA78778.1"/>
    <property type="molecule type" value="Genomic_DNA"/>
</dbReference>
<feature type="domain" description="Thioester reductase (TE)" evidence="1">
    <location>
        <begin position="8"/>
        <end position="214"/>
    </location>
</feature>
<evidence type="ECO:0000259" key="1">
    <source>
        <dbReference type="Pfam" id="PF07993"/>
    </source>
</evidence>
<dbReference type="Gene3D" id="3.40.50.1820">
    <property type="entry name" value="alpha/beta hydrolase"/>
    <property type="match status" value="1"/>
</dbReference>
<dbReference type="InterPro" id="IPR036291">
    <property type="entry name" value="NAD(P)-bd_dom_sf"/>
</dbReference>
<dbReference type="InterPro" id="IPR000073">
    <property type="entry name" value="AB_hydrolase_1"/>
</dbReference>
<protein>
    <submittedName>
        <fullName evidence="3">2-hydroxy-6-oxo-6-phenylhexa-2,4-dienoate hydrolase</fullName>
        <ecNumber evidence="3">3.7.1.8</ecNumber>
    </submittedName>
</protein>
<gene>
    <name evidence="3" type="primary">hsaD_3</name>
    <name evidence="3" type="ORF">NCTC1934_03509</name>
</gene>
<dbReference type="SUPFAM" id="SSF53474">
    <property type="entry name" value="alpha/beta-Hydrolases"/>
    <property type="match status" value="1"/>
</dbReference>
<dbReference type="PANTHER" id="PTHR48079">
    <property type="entry name" value="PROTEIN YEEZ"/>
    <property type="match status" value="1"/>
</dbReference>
<dbReference type="Pfam" id="PF12697">
    <property type="entry name" value="Abhydrolase_6"/>
    <property type="match status" value="1"/>
</dbReference>
<keyword evidence="3" id="KW-0378">Hydrolase</keyword>
<dbReference type="InterPro" id="IPR051783">
    <property type="entry name" value="NAD(P)-dependent_oxidoreduct"/>
</dbReference>
<keyword evidence="4" id="KW-1185">Reference proteome</keyword>
<dbReference type="GO" id="GO:0005737">
    <property type="term" value="C:cytoplasm"/>
    <property type="evidence" value="ECO:0007669"/>
    <property type="project" value="TreeGrafter"/>
</dbReference>
<name>A0A378YPQ1_9NOCA</name>
<dbReference type="Gene3D" id="3.40.50.720">
    <property type="entry name" value="NAD(P)-binding Rossmann-like Domain"/>
    <property type="match status" value="1"/>
</dbReference>
<dbReference type="RefSeq" id="WP_039816272.1">
    <property type="nucleotide sequence ID" value="NZ_UGRY01000002.1"/>
</dbReference>
<dbReference type="SUPFAM" id="SSF51735">
    <property type="entry name" value="NAD(P)-binding Rossmann-fold domains"/>
    <property type="match status" value="1"/>
</dbReference>
<evidence type="ECO:0000313" key="4">
    <source>
        <dbReference type="Proteomes" id="UP000255467"/>
    </source>
</evidence>
<dbReference type="PANTHER" id="PTHR48079:SF6">
    <property type="entry name" value="NAD(P)-BINDING DOMAIN-CONTAINING PROTEIN-RELATED"/>
    <property type="match status" value="1"/>
</dbReference>
<dbReference type="Proteomes" id="UP000255467">
    <property type="component" value="Unassembled WGS sequence"/>
</dbReference>
<dbReference type="Pfam" id="PF07993">
    <property type="entry name" value="NAD_binding_4"/>
    <property type="match status" value="1"/>
</dbReference>
<dbReference type="GO" id="GO:0004029">
    <property type="term" value="F:aldehyde dehydrogenase (NAD+) activity"/>
    <property type="evidence" value="ECO:0007669"/>
    <property type="project" value="TreeGrafter"/>
</dbReference>
<dbReference type="InterPro" id="IPR013120">
    <property type="entry name" value="FAR_NAD-bd"/>
</dbReference>
<dbReference type="GO" id="GO:0016787">
    <property type="term" value="F:hydrolase activity"/>
    <property type="evidence" value="ECO:0007669"/>
    <property type="project" value="UniProtKB-KW"/>
</dbReference>
<evidence type="ECO:0000259" key="2">
    <source>
        <dbReference type="Pfam" id="PF12697"/>
    </source>
</evidence>
<feature type="domain" description="AB hydrolase-1" evidence="2">
    <location>
        <begin position="348"/>
        <end position="554"/>
    </location>
</feature>
<sequence>MSDTIVFGAAGFIGRFLVLELLREGREVVAAVRPGGRDRLTSWLAAQSVDTTGLTVADADITRPGLGLDQEFEDIRDVYNTAALMKFGLDADEARRVNVTAALEVARWASRRPGLRRLVHITGYRAAVDGGPENDYRRGAYEASKMEADAALRELADELGIALTIANPASVLGPGQYFGLSVIADNLWNGRLPALPGRRDSFVPVVEVDYVAKFLARLPELPETAGRAYTILDSATPDLPDLVRLLADHIHVPAPKFSIPVSVLRALPGAVTGVDPESLAFIAGDRYDTAAADAVARSIGLEHRPVGDVLRDWADGVVATRHGAVPERTGGFRDGLWYTGTAHDPEYILLHGLPLDSDSWAEVATALDAPVLAADLPGLGRSAPDVPDRWLDELLAPMRTRPVLVGHSLGTGAAIDFALRHPDRISRLVLISPAFLQERAPWTLRSPLTAAVLKRLPTPKLAELLSVPDGPAVASAAVNLRRPGVARRTIAALTAASTPRWRTDRAEQLARVRVPVDIVVGSGDPLTVATDRRVTTIDGAGHYPQVSHPTLVADLLAGRSAALASQRR</sequence>
<proteinExistence type="predicted"/>
<evidence type="ECO:0000313" key="3">
    <source>
        <dbReference type="EMBL" id="SUA78778.1"/>
    </source>
</evidence>
<accession>A0A378YPQ1</accession>
<organism evidence="3 4">
    <name type="scientific">Nocardia otitidiscaviarum</name>
    <dbReference type="NCBI Taxonomy" id="1823"/>
    <lineage>
        <taxon>Bacteria</taxon>
        <taxon>Bacillati</taxon>
        <taxon>Actinomycetota</taxon>
        <taxon>Actinomycetes</taxon>
        <taxon>Mycobacteriales</taxon>
        <taxon>Nocardiaceae</taxon>
        <taxon>Nocardia</taxon>
    </lineage>
</organism>